<evidence type="ECO:0000256" key="8">
    <source>
        <dbReference type="SAM" id="MobiDB-lite"/>
    </source>
</evidence>
<keyword evidence="5" id="KW-0274">FAD</keyword>
<dbReference type="InterPro" id="IPR020946">
    <property type="entry name" value="Flavin_mOase-like"/>
</dbReference>
<dbReference type="GeneID" id="98161766"/>
<comment type="cofactor">
    <cofactor evidence="1">
        <name>FAD</name>
        <dbReference type="ChEBI" id="CHEBI:57692"/>
    </cofactor>
</comment>
<evidence type="ECO:0000256" key="7">
    <source>
        <dbReference type="ARBA" id="ARBA00023002"/>
    </source>
</evidence>
<comment type="similarity">
    <text evidence="3">Belongs to the FAD-binding monooxygenase family.</text>
</comment>
<dbReference type="Pfam" id="PF00743">
    <property type="entry name" value="FMO-like"/>
    <property type="match status" value="1"/>
</dbReference>
<dbReference type="PANTHER" id="PTHR43098">
    <property type="entry name" value="L-ORNITHINE N(5)-MONOOXYGENASE-RELATED"/>
    <property type="match status" value="1"/>
</dbReference>
<keyword evidence="10" id="KW-1185">Reference proteome</keyword>
<accession>A0ABR4JSG6</accession>
<dbReference type="InterPro" id="IPR050775">
    <property type="entry name" value="FAD-binding_Monooxygenases"/>
</dbReference>
<comment type="pathway">
    <text evidence="2">Secondary metabolite biosynthesis; terpenoid biosynthesis.</text>
</comment>
<dbReference type="Proteomes" id="UP001610444">
    <property type="component" value="Unassembled WGS sequence"/>
</dbReference>
<feature type="compositionally biased region" description="Polar residues" evidence="8">
    <location>
        <begin position="33"/>
        <end position="44"/>
    </location>
</feature>
<evidence type="ECO:0000256" key="3">
    <source>
        <dbReference type="ARBA" id="ARBA00010139"/>
    </source>
</evidence>
<keyword evidence="6" id="KW-0521">NADP</keyword>
<dbReference type="Gene3D" id="3.50.50.60">
    <property type="entry name" value="FAD/NAD(P)-binding domain"/>
    <property type="match status" value="2"/>
</dbReference>
<feature type="region of interest" description="Disordered" evidence="8">
    <location>
        <begin position="1"/>
        <end position="51"/>
    </location>
</feature>
<evidence type="ECO:0000256" key="5">
    <source>
        <dbReference type="ARBA" id="ARBA00022827"/>
    </source>
</evidence>
<name>A0ABR4JSG6_9EURO</name>
<dbReference type="Pfam" id="PF13450">
    <property type="entry name" value="NAD_binding_8"/>
    <property type="match status" value="1"/>
</dbReference>
<reference evidence="9 10" key="1">
    <citation type="submission" date="2024-07" db="EMBL/GenBank/DDBJ databases">
        <title>Section-level genome sequencing and comparative genomics of Aspergillus sections Usti and Cavernicolus.</title>
        <authorList>
            <consortium name="Lawrence Berkeley National Laboratory"/>
            <person name="Nybo J.L."/>
            <person name="Vesth T.C."/>
            <person name="Theobald S."/>
            <person name="Frisvad J.C."/>
            <person name="Larsen T.O."/>
            <person name="Kjaerboelling I."/>
            <person name="Rothschild-Mancinelli K."/>
            <person name="Lyhne E.K."/>
            <person name="Kogle M.E."/>
            <person name="Barry K."/>
            <person name="Clum A."/>
            <person name="Na H."/>
            <person name="Ledsgaard L."/>
            <person name="Lin J."/>
            <person name="Lipzen A."/>
            <person name="Kuo A."/>
            <person name="Riley R."/>
            <person name="Mondo S."/>
            <person name="LaButti K."/>
            <person name="Haridas S."/>
            <person name="Pangalinan J."/>
            <person name="Salamov A.A."/>
            <person name="Simmons B.A."/>
            <person name="Magnuson J.K."/>
            <person name="Chen J."/>
            <person name="Drula E."/>
            <person name="Henrissat B."/>
            <person name="Wiebenga A."/>
            <person name="Lubbers R.J."/>
            <person name="Gomes A.C."/>
            <person name="Macurrencykelacurrency M.R."/>
            <person name="Stajich J."/>
            <person name="Grigoriev I.V."/>
            <person name="Mortensen U.H."/>
            <person name="De vries R.P."/>
            <person name="Baker S.E."/>
            <person name="Andersen M.R."/>
        </authorList>
    </citation>
    <scope>NUCLEOTIDE SEQUENCE [LARGE SCALE GENOMIC DNA]</scope>
    <source>
        <strain evidence="9 10">CBS 756.74</strain>
    </source>
</reference>
<protein>
    <submittedName>
        <fullName evidence="9">Uncharacterized protein</fullName>
    </submittedName>
</protein>
<gene>
    <name evidence="9" type="ORF">BJX68DRAFT_270319</name>
</gene>
<evidence type="ECO:0000313" key="9">
    <source>
        <dbReference type="EMBL" id="KAL2842991.1"/>
    </source>
</evidence>
<evidence type="ECO:0000256" key="1">
    <source>
        <dbReference type="ARBA" id="ARBA00001974"/>
    </source>
</evidence>
<evidence type="ECO:0000256" key="6">
    <source>
        <dbReference type="ARBA" id="ARBA00022857"/>
    </source>
</evidence>
<keyword evidence="4" id="KW-0285">Flavoprotein</keyword>
<proteinExistence type="inferred from homology"/>
<dbReference type="SUPFAM" id="SSF51905">
    <property type="entry name" value="FAD/NAD(P)-binding domain"/>
    <property type="match status" value="3"/>
</dbReference>
<comment type="caution">
    <text evidence="9">The sequence shown here is derived from an EMBL/GenBank/DDBJ whole genome shotgun (WGS) entry which is preliminary data.</text>
</comment>
<organism evidence="9 10">
    <name type="scientific">Aspergillus pseudodeflectus</name>
    <dbReference type="NCBI Taxonomy" id="176178"/>
    <lineage>
        <taxon>Eukaryota</taxon>
        <taxon>Fungi</taxon>
        <taxon>Dikarya</taxon>
        <taxon>Ascomycota</taxon>
        <taxon>Pezizomycotina</taxon>
        <taxon>Eurotiomycetes</taxon>
        <taxon>Eurotiomycetidae</taxon>
        <taxon>Eurotiales</taxon>
        <taxon>Aspergillaceae</taxon>
        <taxon>Aspergillus</taxon>
        <taxon>Aspergillus subgen. Nidulantes</taxon>
    </lineage>
</organism>
<dbReference type="PANTHER" id="PTHR43098:SF2">
    <property type="entry name" value="FAD-BINDING MONOOXYGENASE AUSB-RELATED"/>
    <property type="match status" value="1"/>
</dbReference>
<evidence type="ECO:0000256" key="4">
    <source>
        <dbReference type="ARBA" id="ARBA00022630"/>
    </source>
</evidence>
<evidence type="ECO:0000313" key="10">
    <source>
        <dbReference type="Proteomes" id="UP001610444"/>
    </source>
</evidence>
<dbReference type="EMBL" id="JBFXLR010000048">
    <property type="protein sequence ID" value="KAL2842991.1"/>
    <property type="molecule type" value="Genomic_DNA"/>
</dbReference>
<evidence type="ECO:0000256" key="2">
    <source>
        <dbReference type="ARBA" id="ARBA00004721"/>
    </source>
</evidence>
<keyword evidence="7" id="KW-0560">Oxidoreductase</keyword>
<dbReference type="RefSeq" id="XP_070895358.1">
    <property type="nucleotide sequence ID" value="XM_071046602.1"/>
</dbReference>
<sequence length="633" mass="70377">MASAPELESVKIPDPASTKTQHTSIAKIHKVDQTWNNNESNTRLPPNHRHHLRDTRYDPWTHNGSPPAGISKIPPRAKVLILGAGYGGLLFAVRLLDAGFQPSDILLVDAAHGFGGTWYWNRYPGLMCDIESYIYMPLLEETGYIPSAKYVPGEELRSHAERIAQHWGLGTRTGFGVRVEELRWDEKGIRWEVRGGRTQDPTMRWTCAADFVIIATGTLNRPRVPDLAGLDMFTGHVFHTARWDYNYTGGTPGTPALSRLDGKRVAVIGTGSTAIQIIPQLAKSAEQLFVFQRTPASVGLQRNRPTDREWWEKTIQNAGPGWQRRRAENFNAWISTPHEDLGIEEDLISDGWTSAPSFAAAIGGPLNLAPDFLHRATEVDAARRRIVHQVIETTVKDRRTAEALLNHAHGWCKRPCFHEGYFETYNLANTLLVDARDHQLHLTHDGVQVGDTVYPVDLIILATGYDLGSLCPATRAQVRIVGVGGQQMEEKWARPATLHGIMTRGFPNLFFPGTSQAGVTANQSYMFDRAAEHVAYILQALCLRRGAETKLRVQPTVEAEEQWATRSVEQARAFAATRACAVGSYTIAARYESADGAALARHLPWGEGMASYVRVLEQWREAGTMEGLEIVSE</sequence>
<dbReference type="InterPro" id="IPR036188">
    <property type="entry name" value="FAD/NAD-bd_sf"/>
</dbReference>